<dbReference type="Proteomes" id="UP000754750">
    <property type="component" value="Unassembled WGS sequence"/>
</dbReference>
<sequence length="398" mass="45120">MFTQDEKLMPLTGELSSLEQAMPPFSIFEEPVLRFLNALSIRLRQNPEAHSFPDLSAFAFWCRSNHLRRLAKDWDTESLRFGRGLAFHVCPGNVPLNFAYSLAAGLLAGCACAVRLSSRDFPQARLLCREMDALLHSEFRELLPYITCFQCEHDHPVLARLSERCGVRVLWGGDEAIRQIRRLPLSPRAVELSFASRYSVCVIDAGAFLSAPDPEQLSERFYADAYFAGQWACTSPRALLWLGEYARVEAAQRLLWQEVERLCQSRADFLPVHAVKKRERFCLMAAQNPQIRLCAQSNHAVRVLTPHLTPELLELWTGDGLFLETHAQTLDALLPILGERCQTLCYYGIQTAELREFLRRARPAGIDRVVPLGGSTQFSLVWDGIDLIRAMSRAIHFS</sequence>
<dbReference type="RefSeq" id="WP_326840425.1">
    <property type="nucleotide sequence ID" value="NZ_SVNY01000004.1"/>
</dbReference>
<keyword evidence="1" id="KW-0521">NADP</keyword>
<accession>A0A928Q528</accession>
<evidence type="ECO:0000256" key="1">
    <source>
        <dbReference type="ARBA" id="ARBA00022857"/>
    </source>
</evidence>
<protein>
    <submittedName>
        <fullName evidence="3">Long-chain-fatty-acyl-CoA reductase</fullName>
    </submittedName>
</protein>
<dbReference type="EMBL" id="SVNY01000009">
    <property type="protein sequence ID" value="MBE6834601.1"/>
    <property type="molecule type" value="Genomic_DNA"/>
</dbReference>
<evidence type="ECO:0000313" key="3">
    <source>
        <dbReference type="EMBL" id="MBE6834601.1"/>
    </source>
</evidence>
<dbReference type="InterPro" id="IPR016161">
    <property type="entry name" value="Ald_DH/histidinol_DH"/>
</dbReference>
<dbReference type="GO" id="GO:0003995">
    <property type="term" value="F:acyl-CoA dehydrogenase activity"/>
    <property type="evidence" value="ECO:0007669"/>
    <property type="project" value="InterPro"/>
</dbReference>
<evidence type="ECO:0000313" key="4">
    <source>
        <dbReference type="Proteomes" id="UP000754750"/>
    </source>
</evidence>
<dbReference type="GO" id="GO:0008218">
    <property type="term" value="P:bioluminescence"/>
    <property type="evidence" value="ECO:0007669"/>
    <property type="project" value="InterPro"/>
</dbReference>
<proteinExistence type="predicted"/>
<organism evidence="3 4">
    <name type="scientific">Faecalispora sporosphaeroides</name>
    <dbReference type="NCBI Taxonomy" id="1549"/>
    <lineage>
        <taxon>Bacteria</taxon>
        <taxon>Bacillati</taxon>
        <taxon>Bacillota</taxon>
        <taxon>Clostridia</taxon>
        <taxon>Eubacteriales</taxon>
        <taxon>Oscillospiraceae</taxon>
        <taxon>Faecalispora</taxon>
    </lineage>
</organism>
<evidence type="ECO:0000313" key="2">
    <source>
        <dbReference type="EMBL" id="MBE6833586.1"/>
    </source>
</evidence>
<gene>
    <name evidence="2" type="ORF">E7512_08415</name>
    <name evidence="3" type="ORF">E7512_13675</name>
</gene>
<dbReference type="AlphaFoldDB" id="A0A928Q528"/>
<comment type="caution">
    <text evidence="3">The sequence shown here is derived from an EMBL/GenBank/DDBJ whole genome shotgun (WGS) entry which is preliminary data.</text>
</comment>
<dbReference type="Pfam" id="PF05893">
    <property type="entry name" value="LuxC"/>
    <property type="match status" value="1"/>
</dbReference>
<dbReference type="SUPFAM" id="SSF53720">
    <property type="entry name" value="ALDH-like"/>
    <property type="match status" value="1"/>
</dbReference>
<dbReference type="EMBL" id="SVNY01000004">
    <property type="protein sequence ID" value="MBE6833586.1"/>
    <property type="molecule type" value="Genomic_DNA"/>
</dbReference>
<reference evidence="3" key="1">
    <citation type="submission" date="2019-04" db="EMBL/GenBank/DDBJ databases">
        <title>Evolution of Biomass-Degrading Anaerobic Consortia Revealed by Metagenomics.</title>
        <authorList>
            <person name="Peng X."/>
        </authorList>
    </citation>
    <scope>NUCLEOTIDE SEQUENCE</scope>
    <source>
        <strain evidence="3">SIG551</strain>
    </source>
</reference>
<dbReference type="InterPro" id="IPR008670">
    <property type="entry name" value="CoA_reduct_LuxC"/>
</dbReference>
<name>A0A928Q528_9FIRM</name>